<sequence>MMPMTIALPRLQRPFVWSTAAVFTAAVAVVWPQKAQETSRYVLESFVDVAPTIAIGLILSAWVAASGAGMVTAQWFRGRPATTIVIASGVGAVTPVCGVTVLPLMTGFLASGVPLAPIMAFWLSSPLTDPAMFAVTWAVLGPAFAIGKAVAAFALGVFAGTGTALLTGTKMVQNPLRSLRKADAGECGIGTSTEFSFRIWRDPARMRIFRADLLSMTKLIALCLTFAFAAEYLLRDLLPSHLLATYVGEDSVYAIPLAVMVGAPMYLDGYAALPLVRGLLDLGMSPGAAMAFLVSGGAVSVWGVMAVVAVLRPPTIALFVILAVIGSLAIGYAFAAVWAVLP</sequence>
<feature type="transmembrane region" description="Helical" evidence="7">
    <location>
        <begin position="84"/>
        <end position="111"/>
    </location>
</feature>
<evidence type="ECO:0000256" key="7">
    <source>
        <dbReference type="SAM" id="Phobius"/>
    </source>
</evidence>
<dbReference type="Proteomes" id="UP000290767">
    <property type="component" value="Unassembled WGS sequence"/>
</dbReference>
<evidence type="ECO:0008006" key="10">
    <source>
        <dbReference type="Google" id="ProtNLM"/>
    </source>
</evidence>
<dbReference type="Pfam" id="PF03773">
    <property type="entry name" value="ArsP_1"/>
    <property type="match status" value="1"/>
</dbReference>
<dbReference type="PANTHER" id="PTHR34184">
    <property type="entry name" value="UPF0718 PROTEIN YCGR"/>
    <property type="match status" value="1"/>
</dbReference>
<keyword evidence="4 7" id="KW-0812">Transmembrane</keyword>
<gene>
    <name evidence="8" type="ORF">B5P46_01455</name>
</gene>
<feature type="transmembrane region" description="Helical" evidence="7">
    <location>
        <begin position="52"/>
        <end position="72"/>
    </location>
</feature>
<dbReference type="GO" id="GO:0005886">
    <property type="term" value="C:plasma membrane"/>
    <property type="evidence" value="ECO:0007669"/>
    <property type="project" value="UniProtKB-SubCell"/>
</dbReference>
<feature type="transmembrane region" description="Helical" evidence="7">
    <location>
        <begin position="288"/>
        <end position="310"/>
    </location>
</feature>
<organism evidence="8 9">
    <name type="scientific">Rhizobium leguminosarum</name>
    <dbReference type="NCBI Taxonomy" id="384"/>
    <lineage>
        <taxon>Bacteria</taxon>
        <taxon>Pseudomonadati</taxon>
        <taxon>Pseudomonadota</taxon>
        <taxon>Alphaproteobacteria</taxon>
        <taxon>Hyphomicrobiales</taxon>
        <taxon>Rhizobiaceae</taxon>
        <taxon>Rhizobium/Agrobacterium group</taxon>
        <taxon>Rhizobium</taxon>
    </lineage>
</organism>
<dbReference type="PANTHER" id="PTHR34184:SF4">
    <property type="entry name" value="UPF0718 PROTEIN YCGR"/>
    <property type="match status" value="1"/>
</dbReference>
<proteinExistence type="inferred from homology"/>
<evidence type="ECO:0000256" key="1">
    <source>
        <dbReference type="ARBA" id="ARBA00004651"/>
    </source>
</evidence>
<accession>A0A4Q1UFD7</accession>
<evidence type="ECO:0000313" key="8">
    <source>
        <dbReference type="EMBL" id="RXT29775.1"/>
    </source>
</evidence>
<dbReference type="AlphaFoldDB" id="A0A4Q1UFD7"/>
<name>A0A4Q1UFD7_RHILE</name>
<feature type="transmembrane region" description="Helical" evidence="7">
    <location>
        <begin position="131"/>
        <end position="161"/>
    </location>
</feature>
<feature type="transmembrane region" description="Helical" evidence="7">
    <location>
        <begin position="213"/>
        <end position="234"/>
    </location>
</feature>
<comment type="caution">
    <text evidence="8">The sequence shown here is derived from an EMBL/GenBank/DDBJ whole genome shotgun (WGS) entry which is preliminary data.</text>
</comment>
<dbReference type="EMBL" id="MZMU01000002">
    <property type="protein sequence ID" value="RXT29775.1"/>
    <property type="molecule type" value="Genomic_DNA"/>
</dbReference>
<evidence type="ECO:0000256" key="3">
    <source>
        <dbReference type="ARBA" id="ARBA00022475"/>
    </source>
</evidence>
<keyword evidence="3" id="KW-1003">Cell membrane</keyword>
<comment type="similarity">
    <text evidence="2">Belongs to the UPF0718 family.</text>
</comment>
<dbReference type="InterPro" id="IPR005524">
    <property type="entry name" value="DUF318"/>
</dbReference>
<comment type="subcellular location">
    <subcellularLocation>
        <location evidence="1">Cell membrane</location>
        <topology evidence="1">Multi-pass membrane protein</topology>
    </subcellularLocation>
</comment>
<keyword evidence="5 7" id="KW-1133">Transmembrane helix</keyword>
<evidence type="ECO:0000256" key="6">
    <source>
        <dbReference type="ARBA" id="ARBA00023136"/>
    </source>
</evidence>
<evidence type="ECO:0000256" key="5">
    <source>
        <dbReference type="ARBA" id="ARBA00022989"/>
    </source>
</evidence>
<reference evidence="8 9" key="1">
    <citation type="submission" date="2017-03" db="EMBL/GenBank/DDBJ databases">
        <authorList>
            <person name="Safronova V.I."/>
            <person name="Sazanova A.L."/>
            <person name="Chirak E.R."/>
        </authorList>
    </citation>
    <scope>NUCLEOTIDE SEQUENCE [LARGE SCALE GENOMIC DNA]</scope>
    <source>
        <strain evidence="8 9">Tri-43</strain>
    </source>
</reference>
<dbReference type="InterPro" id="IPR052923">
    <property type="entry name" value="UPF0718"/>
</dbReference>
<evidence type="ECO:0000256" key="4">
    <source>
        <dbReference type="ARBA" id="ARBA00022692"/>
    </source>
</evidence>
<evidence type="ECO:0000313" key="9">
    <source>
        <dbReference type="Proteomes" id="UP000290767"/>
    </source>
</evidence>
<feature type="transmembrane region" description="Helical" evidence="7">
    <location>
        <begin position="316"/>
        <end position="341"/>
    </location>
</feature>
<protein>
    <recommendedName>
        <fullName evidence="10">Permease</fullName>
    </recommendedName>
</protein>
<keyword evidence="6 7" id="KW-0472">Membrane</keyword>
<evidence type="ECO:0000256" key="2">
    <source>
        <dbReference type="ARBA" id="ARBA00006386"/>
    </source>
</evidence>